<proteinExistence type="predicted"/>
<keyword evidence="1" id="KW-0472">Membrane</keyword>
<accession>A0A2M7W1N5</accession>
<keyword evidence="1" id="KW-0812">Transmembrane</keyword>
<reference evidence="3" key="1">
    <citation type="submission" date="2017-09" db="EMBL/GenBank/DDBJ databases">
        <title>Depth-based differentiation of microbial function through sediment-hosted aquifers and enrichment of novel symbionts in the deep terrestrial subsurface.</title>
        <authorList>
            <person name="Probst A.J."/>
            <person name="Ladd B."/>
            <person name="Jarett J.K."/>
            <person name="Geller-Mcgrath D.E."/>
            <person name="Sieber C.M.K."/>
            <person name="Emerson J.B."/>
            <person name="Anantharaman K."/>
            <person name="Thomas B.C."/>
            <person name="Malmstrom R."/>
            <person name="Stieglmeier M."/>
            <person name="Klingl A."/>
            <person name="Woyke T."/>
            <person name="Ryan C.M."/>
            <person name="Banfield J.F."/>
        </authorList>
    </citation>
    <scope>NUCLEOTIDE SEQUENCE [LARGE SCALE GENOMIC DNA]</scope>
</reference>
<sequence>MKLNISPRTGVVVLILLWAVLALYFYAPLTKVVTSTLLHASKPMASIGQQYELELIDKNKFDARTSVFLTGGYSTEYGIGSDIATQDGRAAALGKYLRDQGSPLAPYSSLIVGQADTFKLDWRLVAAISGIESRFCRVTPVDTNNCWGWRGGPGGSWQVFDDYPMGIKVLTSRLALGYGIELTPYDIEPAYCPPCAASGHSWARAVTQFMNGMTSYLDKSRITQ</sequence>
<evidence type="ECO:0000313" key="3">
    <source>
        <dbReference type="Proteomes" id="UP000228952"/>
    </source>
</evidence>
<evidence type="ECO:0000313" key="2">
    <source>
        <dbReference type="EMBL" id="PJA13671.1"/>
    </source>
</evidence>
<evidence type="ECO:0000256" key="1">
    <source>
        <dbReference type="SAM" id="Phobius"/>
    </source>
</evidence>
<dbReference type="AlphaFoldDB" id="A0A2M7W1N5"/>
<organism evidence="2 3">
    <name type="scientific">Candidatus Dojkabacteria bacterium CG_4_10_14_0_2_um_filter_Dojkabacteria_WS6_41_15</name>
    <dbReference type="NCBI Taxonomy" id="2014249"/>
    <lineage>
        <taxon>Bacteria</taxon>
        <taxon>Candidatus Dojkabacteria</taxon>
    </lineage>
</organism>
<dbReference type="Proteomes" id="UP000228952">
    <property type="component" value="Unassembled WGS sequence"/>
</dbReference>
<feature type="transmembrane region" description="Helical" evidence="1">
    <location>
        <begin position="9"/>
        <end position="27"/>
    </location>
</feature>
<name>A0A2M7W1N5_9BACT</name>
<keyword evidence="1" id="KW-1133">Transmembrane helix</keyword>
<gene>
    <name evidence="2" type="ORF">COX64_03120</name>
</gene>
<comment type="caution">
    <text evidence="2">The sequence shown here is derived from an EMBL/GenBank/DDBJ whole genome shotgun (WGS) entry which is preliminary data.</text>
</comment>
<dbReference type="EMBL" id="PFQB01000078">
    <property type="protein sequence ID" value="PJA13671.1"/>
    <property type="molecule type" value="Genomic_DNA"/>
</dbReference>
<protein>
    <submittedName>
        <fullName evidence="2">Uncharacterized protein</fullName>
    </submittedName>
</protein>